<dbReference type="OrthoDB" id="3257981at2759"/>
<dbReference type="AlphaFoldDB" id="A0A8K0SQH4"/>
<reference evidence="1" key="1">
    <citation type="journal article" date="2021" name="Nat. Commun.">
        <title>Genetic determinants of endophytism in the Arabidopsis root mycobiome.</title>
        <authorList>
            <person name="Mesny F."/>
            <person name="Miyauchi S."/>
            <person name="Thiergart T."/>
            <person name="Pickel B."/>
            <person name="Atanasova L."/>
            <person name="Karlsson M."/>
            <person name="Huettel B."/>
            <person name="Barry K.W."/>
            <person name="Haridas S."/>
            <person name="Chen C."/>
            <person name="Bauer D."/>
            <person name="Andreopoulos W."/>
            <person name="Pangilinan J."/>
            <person name="LaButti K."/>
            <person name="Riley R."/>
            <person name="Lipzen A."/>
            <person name="Clum A."/>
            <person name="Drula E."/>
            <person name="Henrissat B."/>
            <person name="Kohler A."/>
            <person name="Grigoriev I.V."/>
            <person name="Martin F.M."/>
            <person name="Hacquard S."/>
        </authorList>
    </citation>
    <scope>NUCLEOTIDE SEQUENCE</scope>
    <source>
        <strain evidence="1">MPI-CAGE-CH-0235</strain>
    </source>
</reference>
<proteinExistence type="predicted"/>
<organism evidence="1 2">
    <name type="scientific">Stachybotrys elegans</name>
    <dbReference type="NCBI Taxonomy" id="80388"/>
    <lineage>
        <taxon>Eukaryota</taxon>
        <taxon>Fungi</taxon>
        <taxon>Dikarya</taxon>
        <taxon>Ascomycota</taxon>
        <taxon>Pezizomycotina</taxon>
        <taxon>Sordariomycetes</taxon>
        <taxon>Hypocreomycetidae</taxon>
        <taxon>Hypocreales</taxon>
        <taxon>Stachybotryaceae</taxon>
        <taxon>Stachybotrys</taxon>
    </lineage>
</organism>
<comment type="caution">
    <text evidence="1">The sequence shown here is derived from an EMBL/GenBank/DDBJ whole genome shotgun (WGS) entry which is preliminary data.</text>
</comment>
<evidence type="ECO:0008006" key="3">
    <source>
        <dbReference type="Google" id="ProtNLM"/>
    </source>
</evidence>
<dbReference type="Proteomes" id="UP000813444">
    <property type="component" value="Unassembled WGS sequence"/>
</dbReference>
<dbReference type="EMBL" id="JAGPNK010000008">
    <property type="protein sequence ID" value="KAH7316973.1"/>
    <property type="molecule type" value="Genomic_DNA"/>
</dbReference>
<evidence type="ECO:0000313" key="2">
    <source>
        <dbReference type="Proteomes" id="UP000813444"/>
    </source>
</evidence>
<evidence type="ECO:0000313" key="1">
    <source>
        <dbReference type="EMBL" id="KAH7316973.1"/>
    </source>
</evidence>
<protein>
    <recommendedName>
        <fullName evidence="3">F-box domain-containing protein</fullName>
    </recommendedName>
</protein>
<name>A0A8K0SQH4_9HYPO</name>
<gene>
    <name evidence="1" type="ORF">B0I35DRAFT_266022</name>
</gene>
<dbReference type="SUPFAM" id="SSF52047">
    <property type="entry name" value="RNI-like"/>
    <property type="match status" value="1"/>
</dbReference>
<accession>A0A8K0SQH4</accession>
<keyword evidence="2" id="KW-1185">Reference proteome</keyword>
<sequence length="612" mass="68808">MSVALLQIISLMRSSGMGFKSDGVEALPPPRAWLLEAAANSRHSESKLLSMLPNEVLARILELVAQDPGSLSSLARVNSDLRRFALGFRCHTLRLDYSPMARRLSVKLRQEALEGQLQAPLQDAINNYTQSWEILLGALTPSAMPNLEVFVAQGCMIWPESFFAHLSRSTVKHLYLREVMIRSMPVLAPPLMPPSWPLRSLRLGIALARPESPGQPTQQDVPSPGVHTNSPFFKSLLHLVGPTLEELQWRHPPMPPDQMTQEVSFGHEDLPVFPKLKLLRLESSGLDDTVTSTLFVPTLRHILTPSYHDVGLGPDAQYPDLESLVILVFPRHLEEARKLADFVARHPNLRKLTLGHPDYHREAPIDDHIVSVLASGSFRNLTCLSIDLRVRTGNEMEAIRVVGPLQLTALDAVGNITSLEKLELGGAVRLDAVRHHLRKLARLKILALDVVGVDPPYVGDDAPAEDHRAYRQDIFNRARHFLAMTAKEFPEASNDFNLPTNPSETDLEHANWFLIRFWATLWSMLGEVQKTAIVFPSLRLMLGRTGEHCLANAVYREASGPRVVPVRGEAWGEFAQVEFETWFGMFRVPAWNTEDLVQWEKRWNSWQNVSAR</sequence>